<dbReference type="CDD" id="cd09010">
    <property type="entry name" value="MTAP_SsMTAPII_like_MTIP"/>
    <property type="match status" value="1"/>
</dbReference>
<dbReference type="Pfam" id="PF01048">
    <property type="entry name" value="PNP_UDP_1"/>
    <property type="match status" value="1"/>
</dbReference>
<evidence type="ECO:0000256" key="1">
    <source>
        <dbReference type="ARBA" id="ARBA00022676"/>
    </source>
</evidence>
<feature type="site" description="Important for substrate specificity" evidence="3">
    <location>
        <position position="163"/>
    </location>
</feature>
<keyword evidence="1 3" id="KW-0328">Glycosyltransferase</keyword>
<dbReference type="PANTHER" id="PTHR42679">
    <property type="entry name" value="S-METHYL-5'-THIOADENOSINE PHOSPHORYLASE"/>
    <property type="match status" value="1"/>
</dbReference>
<protein>
    <recommendedName>
        <fullName evidence="3">Purine nucleoside phosphorylase</fullName>
        <shortName evidence="3">PNP</shortName>
        <ecNumber evidence="3">2.4.2.1</ecNumber>
    </recommendedName>
</protein>
<dbReference type="SUPFAM" id="SSF53167">
    <property type="entry name" value="Purine and uridine phosphorylases"/>
    <property type="match status" value="1"/>
</dbReference>
<comment type="function">
    <text evidence="3">Purine nucleoside phosphorylase involved in purine salvage.</text>
</comment>
<organism evidence="5 6">
    <name type="scientific">OM182 bacterium MED-G24</name>
    <dbReference type="NCBI Taxonomy" id="1986255"/>
    <lineage>
        <taxon>Bacteria</taxon>
        <taxon>Pseudomonadati</taxon>
        <taxon>Pseudomonadota</taxon>
        <taxon>Gammaproteobacteria</taxon>
        <taxon>OMG group</taxon>
        <taxon>OM182 clade</taxon>
    </lineage>
</organism>
<evidence type="ECO:0000256" key="3">
    <source>
        <dbReference type="HAMAP-Rule" id="MF_01963"/>
    </source>
</evidence>
<feature type="binding site" evidence="3">
    <location>
        <position position="181"/>
    </location>
    <ligand>
        <name>substrate</name>
    </ligand>
</feature>
<feature type="binding site" evidence="3">
    <location>
        <begin position="51"/>
        <end position="52"/>
    </location>
    <ligand>
        <name>phosphate</name>
        <dbReference type="ChEBI" id="CHEBI:43474"/>
    </ligand>
</feature>
<dbReference type="InterPro" id="IPR035994">
    <property type="entry name" value="Nucleoside_phosphorylase_sf"/>
</dbReference>
<dbReference type="GO" id="GO:0005829">
    <property type="term" value="C:cytosol"/>
    <property type="evidence" value="ECO:0007669"/>
    <property type="project" value="TreeGrafter"/>
</dbReference>
<dbReference type="EC" id="2.4.2.1" evidence="3"/>
<comment type="caution">
    <text evidence="3">Lacks conserved residue(s) required for the propagation of feature annotation.</text>
</comment>
<accession>A0A2A5WM96</accession>
<evidence type="ECO:0000313" key="5">
    <source>
        <dbReference type="EMBL" id="PDH37541.1"/>
    </source>
</evidence>
<dbReference type="GO" id="GO:0019509">
    <property type="term" value="P:L-methionine salvage from methylthioadenosine"/>
    <property type="evidence" value="ECO:0007669"/>
    <property type="project" value="TreeGrafter"/>
</dbReference>
<dbReference type="Gene3D" id="3.40.50.1580">
    <property type="entry name" value="Nucleoside phosphorylase domain"/>
    <property type="match status" value="1"/>
</dbReference>
<dbReference type="InterPro" id="IPR010044">
    <property type="entry name" value="MTAP"/>
</dbReference>
<evidence type="ECO:0000259" key="4">
    <source>
        <dbReference type="Pfam" id="PF01048"/>
    </source>
</evidence>
<feature type="domain" description="Nucleoside phosphorylase" evidence="4">
    <location>
        <begin position="5"/>
        <end position="240"/>
    </location>
</feature>
<dbReference type="Proteomes" id="UP000219327">
    <property type="component" value="Unassembled WGS sequence"/>
</dbReference>
<comment type="miscellaneous">
    <text evidence="3">Although this enzyme belongs to the family of MTA phosphorylases based on sequence homology, it lacks several conserved amino acids in the substrate binding pocket that confer specificity towards MTA.</text>
</comment>
<comment type="similarity">
    <text evidence="3">Belongs to the PNP/MTAP phosphorylase family. MTAP subfamily.</text>
</comment>
<dbReference type="EMBL" id="NTKD01000047">
    <property type="protein sequence ID" value="PDH37541.1"/>
    <property type="molecule type" value="Genomic_DNA"/>
</dbReference>
<sequence>MSFTTAVIGGTGFSEFVGMTSDRWEQVRTPYGPATLARGQVADVDMVFLPRHGRPAQLPPHAINYRANIRALYNLGVSRIIAVNAVGSVTPDIPVPALVIPDQIIDYTWGRHHTFHGRDIRHIDFTEPFDPQLRERLCDITKQMGSPHRLVGVYGCTQGPRLESAAEIQRMGRDGCDIVGMTAMPETALARELEIPYASICVNINPGAGLAGSDHMDFDSMSAALETGMDSVRKILERFLTLE</sequence>
<keyword evidence="2 3" id="KW-0808">Transferase</keyword>
<dbReference type="PANTHER" id="PTHR42679:SF2">
    <property type="entry name" value="S-METHYL-5'-THIOADENOSINE PHOSPHORYLASE"/>
    <property type="match status" value="1"/>
</dbReference>
<reference evidence="5 6" key="1">
    <citation type="submission" date="2017-08" db="EMBL/GenBank/DDBJ databases">
        <title>Fine stratification of microbial communities through a metagenomic profile of the photic zone.</title>
        <authorList>
            <person name="Haro-Moreno J.M."/>
            <person name="Lopez-Perez M."/>
            <person name="De La Torre J."/>
            <person name="Picazo A."/>
            <person name="Camacho A."/>
            <person name="Rodriguez-Valera F."/>
        </authorList>
    </citation>
    <scope>NUCLEOTIDE SEQUENCE [LARGE SCALE GENOMIC DNA]</scope>
    <source>
        <strain evidence="5">MED-G24</strain>
    </source>
</reference>
<feature type="site" description="Important for substrate specificity" evidence="3">
    <location>
        <position position="218"/>
    </location>
</feature>
<feature type="binding site" evidence="3">
    <location>
        <position position="11"/>
    </location>
    <ligand>
        <name>phosphate</name>
        <dbReference type="ChEBI" id="CHEBI:43474"/>
    </ligand>
</feature>
<gene>
    <name evidence="5" type="ORF">CNE99_08065</name>
</gene>
<proteinExistence type="inferred from homology"/>
<evidence type="ECO:0000313" key="6">
    <source>
        <dbReference type="Proteomes" id="UP000219327"/>
    </source>
</evidence>
<dbReference type="GO" id="GO:0006166">
    <property type="term" value="P:purine ribonucleoside salvage"/>
    <property type="evidence" value="ECO:0007669"/>
    <property type="project" value="UniProtKB-UniRule"/>
</dbReference>
<name>A0A2A5WM96_9GAMM</name>
<comment type="caution">
    <text evidence="5">The sequence shown here is derived from an EMBL/GenBank/DDBJ whole genome shotgun (WGS) entry which is preliminary data.</text>
</comment>
<feature type="binding site" evidence="3">
    <location>
        <position position="182"/>
    </location>
    <ligand>
        <name>phosphate</name>
        <dbReference type="ChEBI" id="CHEBI:43474"/>
    </ligand>
</feature>
<dbReference type="GO" id="GO:0017061">
    <property type="term" value="F:S-methyl-5-thioadenosine phosphorylase activity"/>
    <property type="evidence" value="ECO:0007669"/>
    <property type="project" value="InterPro"/>
</dbReference>
<dbReference type="HAMAP" id="MF_01963">
    <property type="entry name" value="MTAP"/>
    <property type="match status" value="1"/>
</dbReference>
<evidence type="ECO:0000256" key="2">
    <source>
        <dbReference type="ARBA" id="ARBA00022679"/>
    </source>
</evidence>
<dbReference type="AlphaFoldDB" id="A0A2A5WM96"/>
<dbReference type="UniPathway" id="UPA00606"/>
<keyword evidence="3" id="KW-0660">Purine salvage</keyword>
<dbReference type="InterPro" id="IPR000845">
    <property type="entry name" value="Nucleoside_phosphorylase_d"/>
</dbReference>
<comment type="subunit">
    <text evidence="3">Homohexamer. Dimer of a homotrimer.</text>
</comment>
<dbReference type="NCBIfam" id="NF006599">
    <property type="entry name" value="PRK09136.1"/>
    <property type="match status" value="1"/>
</dbReference>
<comment type="catalytic activity">
    <reaction evidence="3">
        <text>a purine D-ribonucleoside + phosphate = a purine nucleobase + alpha-D-ribose 1-phosphate</text>
        <dbReference type="Rhea" id="RHEA:19805"/>
        <dbReference type="ChEBI" id="CHEBI:26386"/>
        <dbReference type="ChEBI" id="CHEBI:43474"/>
        <dbReference type="ChEBI" id="CHEBI:57720"/>
        <dbReference type="ChEBI" id="CHEBI:142355"/>
        <dbReference type="EC" id="2.4.2.1"/>
    </reaction>
</comment>
<comment type="pathway">
    <text evidence="3">Purine metabolism; purine nucleoside salvage.</text>
</comment>